<dbReference type="PROSITE" id="PS50405">
    <property type="entry name" value="GST_CTER"/>
    <property type="match status" value="1"/>
</dbReference>
<dbReference type="SUPFAM" id="SSF47616">
    <property type="entry name" value="GST C-terminal domain-like"/>
    <property type="match status" value="1"/>
</dbReference>
<dbReference type="InterPro" id="IPR004045">
    <property type="entry name" value="Glutathione_S-Trfase_N"/>
</dbReference>
<dbReference type="Gene3D" id="1.20.1050.10">
    <property type="match status" value="1"/>
</dbReference>
<evidence type="ECO:0000256" key="3">
    <source>
        <dbReference type="ARBA" id="ARBA00023002"/>
    </source>
</evidence>
<dbReference type="InterPro" id="IPR010987">
    <property type="entry name" value="Glutathione-S-Trfase_C-like"/>
</dbReference>
<dbReference type="PROSITE" id="PS50404">
    <property type="entry name" value="GST_NTER"/>
    <property type="match status" value="1"/>
</dbReference>
<dbReference type="InterPro" id="IPR036282">
    <property type="entry name" value="Glutathione-S-Trfase_C_sf"/>
</dbReference>
<dbReference type="SFLD" id="SFLDG00358">
    <property type="entry name" value="Main_(cytGST)"/>
    <property type="match status" value="1"/>
</dbReference>
<dbReference type="InterPro" id="IPR036249">
    <property type="entry name" value="Thioredoxin-like_sf"/>
</dbReference>
<dbReference type="EMBL" id="DSRU01000069">
    <property type="protein sequence ID" value="HFM97318.1"/>
    <property type="molecule type" value="Genomic_DNA"/>
</dbReference>
<feature type="domain" description="GST C-terminal" evidence="6">
    <location>
        <begin position="85"/>
        <end position="216"/>
    </location>
</feature>
<evidence type="ECO:0000256" key="2">
    <source>
        <dbReference type="ARBA" id="ARBA00022679"/>
    </source>
</evidence>
<sequence>MTEIEIYSAALCPFAHRSRLTLVEKGIPFQLIEIDLQNKPANFKDISPYGKVPVLKHGDQRVWESAVINEYLEEVFPNPALLPKSPIRRAQARIWVNFADTRLFAASGKLLYGSQDPQQQAAAAKELIEHLQFIEQEGLRKLSDNGPYWLGTEISLVDFTYYPLFEQWAVLEHFRGVKFPAELDRLKQWCNTMANHESVRAIAHSPEFYIEHYAQLAQRLASPTVSKL</sequence>
<dbReference type="GO" id="GO:0005737">
    <property type="term" value="C:cytoplasm"/>
    <property type="evidence" value="ECO:0007669"/>
    <property type="project" value="InterPro"/>
</dbReference>
<dbReference type="SFLD" id="SFLDG01152">
    <property type="entry name" value="Main.3:_Omega-_and_Tau-like"/>
    <property type="match status" value="1"/>
</dbReference>
<reference evidence="7" key="1">
    <citation type="journal article" date="2020" name="mSystems">
        <title>Genome- and Community-Level Interaction Insights into Carbon Utilization and Element Cycling Functions of Hydrothermarchaeota in Hydrothermal Sediment.</title>
        <authorList>
            <person name="Zhou Z."/>
            <person name="Liu Y."/>
            <person name="Xu W."/>
            <person name="Pan J."/>
            <person name="Luo Z.H."/>
            <person name="Li M."/>
        </authorList>
    </citation>
    <scope>NUCLEOTIDE SEQUENCE [LARGE SCALE GENOMIC DNA]</scope>
    <source>
        <strain evidence="7">SpSt-418</strain>
    </source>
</reference>
<keyword evidence="2 7" id="KW-0808">Transferase</keyword>
<dbReference type="Gene3D" id="3.40.30.10">
    <property type="entry name" value="Glutaredoxin"/>
    <property type="match status" value="1"/>
</dbReference>
<evidence type="ECO:0000259" key="6">
    <source>
        <dbReference type="PROSITE" id="PS50405"/>
    </source>
</evidence>
<evidence type="ECO:0000259" key="5">
    <source>
        <dbReference type="PROSITE" id="PS50404"/>
    </source>
</evidence>
<evidence type="ECO:0000313" key="7">
    <source>
        <dbReference type="EMBL" id="HFM97318.1"/>
    </source>
</evidence>
<evidence type="ECO:0000256" key="4">
    <source>
        <dbReference type="ARBA" id="ARBA00047960"/>
    </source>
</evidence>
<comment type="caution">
    <text evidence="7">The sequence shown here is derived from an EMBL/GenBank/DDBJ whole genome shotgun (WGS) entry which is preliminary data.</text>
</comment>
<dbReference type="SFLD" id="SFLDS00019">
    <property type="entry name" value="Glutathione_Transferase_(cytos"/>
    <property type="match status" value="1"/>
</dbReference>
<dbReference type="PRINTS" id="PR01625">
    <property type="entry name" value="GSTRNSFRASEO"/>
</dbReference>
<dbReference type="PANTHER" id="PTHR43968:SF6">
    <property type="entry name" value="GLUTATHIONE S-TRANSFERASE OMEGA"/>
    <property type="match status" value="1"/>
</dbReference>
<accession>A0A7C3PEU0</accession>
<proteinExistence type="predicted"/>
<dbReference type="InterPro" id="IPR005442">
    <property type="entry name" value="GST_omega"/>
</dbReference>
<dbReference type="Pfam" id="PF13410">
    <property type="entry name" value="GST_C_2"/>
    <property type="match status" value="1"/>
</dbReference>
<dbReference type="Pfam" id="PF13409">
    <property type="entry name" value="GST_N_2"/>
    <property type="match status" value="1"/>
</dbReference>
<dbReference type="GO" id="GO:0045174">
    <property type="term" value="F:glutathione dehydrogenase (ascorbate) activity"/>
    <property type="evidence" value="ECO:0007669"/>
    <property type="project" value="UniProtKB-ARBA"/>
</dbReference>
<organism evidence="7">
    <name type="scientific">Oscillatoriales cyanobacterium SpSt-418</name>
    <dbReference type="NCBI Taxonomy" id="2282169"/>
    <lineage>
        <taxon>Bacteria</taxon>
        <taxon>Bacillati</taxon>
        <taxon>Cyanobacteriota</taxon>
        <taxon>Cyanophyceae</taxon>
        <taxon>Oscillatoriophycideae</taxon>
        <taxon>Oscillatoriales</taxon>
    </lineage>
</organism>
<protein>
    <recommendedName>
        <fullName evidence="1">glutathione transferase</fullName>
        <ecNumber evidence="1">2.5.1.18</ecNumber>
    </recommendedName>
</protein>
<dbReference type="EC" id="2.5.1.18" evidence="1"/>
<dbReference type="InterPro" id="IPR050983">
    <property type="entry name" value="GST_Omega/HSP26"/>
</dbReference>
<dbReference type="GO" id="GO:0004364">
    <property type="term" value="F:glutathione transferase activity"/>
    <property type="evidence" value="ECO:0007669"/>
    <property type="project" value="UniProtKB-EC"/>
</dbReference>
<evidence type="ECO:0000256" key="1">
    <source>
        <dbReference type="ARBA" id="ARBA00012452"/>
    </source>
</evidence>
<dbReference type="InterPro" id="IPR040079">
    <property type="entry name" value="Glutathione_S-Trfase"/>
</dbReference>
<comment type="catalytic activity">
    <reaction evidence="4">
        <text>RX + glutathione = an S-substituted glutathione + a halide anion + H(+)</text>
        <dbReference type="Rhea" id="RHEA:16437"/>
        <dbReference type="ChEBI" id="CHEBI:15378"/>
        <dbReference type="ChEBI" id="CHEBI:16042"/>
        <dbReference type="ChEBI" id="CHEBI:17792"/>
        <dbReference type="ChEBI" id="CHEBI:57925"/>
        <dbReference type="ChEBI" id="CHEBI:90779"/>
        <dbReference type="EC" id="2.5.1.18"/>
    </reaction>
</comment>
<gene>
    <name evidence="7" type="ORF">ENR64_06035</name>
</gene>
<dbReference type="AlphaFoldDB" id="A0A7C3PEU0"/>
<dbReference type="PROSITE" id="PS51354">
    <property type="entry name" value="GLUTAREDOXIN_2"/>
    <property type="match status" value="1"/>
</dbReference>
<keyword evidence="3" id="KW-0560">Oxidoreductase</keyword>
<dbReference type="SUPFAM" id="SSF52833">
    <property type="entry name" value="Thioredoxin-like"/>
    <property type="match status" value="1"/>
</dbReference>
<feature type="domain" description="GST N-terminal" evidence="5">
    <location>
        <begin position="2"/>
        <end position="80"/>
    </location>
</feature>
<dbReference type="PANTHER" id="PTHR43968">
    <property type="match status" value="1"/>
</dbReference>
<name>A0A7C3PEU0_9CYAN</name>
<dbReference type="InterPro" id="IPR045073">
    <property type="entry name" value="Omega/Tau-like"/>
</dbReference>